<dbReference type="Proteomes" id="UP000199545">
    <property type="component" value="Unassembled WGS sequence"/>
</dbReference>
<dbReference type="EMBL" id="FORR01000040">
    <property type="protein sequence ID" value="SFJ92307.1"/>
    <property type="molecule type" value="Genomic_DNA"/>
</dbReference>
<gene>
    <name evidence="1" type="ORF">SAMN05421852_1406</name>
</gene>
<organism evidence="1 2">
    <name type="scientific">Thermoflavimicrobium dichotomicum</name>
    <dbReference type="NCBI Taxonomy" id="46223"/>
    <lineage>
        <taxon>Bacteria</taxon>
        <taxon>Bacillati</taxon>
        <taxon>Bacillota</taxon>
        <taxon>Bacilli</taxon>
        <taxon>Bacillales</taxon>
        <taxon>Thermoactinomycetaceae</taxon>
        <taxon>Thermoflavimicrobium</taxon>
    </lineage>
</organism>
<reference evidence="1 2" key="1">
    <citation type="submission" date="2016-10" db="EMBL/GenBank/DDBJ databases">
        <authorList>
            <person name="de Groot N.N."/>
        </authorList>
    </citation>
    <scope>NUCLEOTIDE SEQUENCE [LARGE SCALE GENOMIC DNA]</scope>
    <source>
        <strain evidence="1 2">DSM 44778</strain>
    </source>
</reference>
<dbReference type="OrthoDB" id="2989561at2"/>
<evidence type="ECO:0000313" key="1">
    <source>
        <dbReference type="EMBL" id="SFJ92307.1"/>
    </source>
</evidence>
<dbReference type="RefSeq" id="WP_093231761.1">
    <property type="nucleotide sequence ID" value="NZ_FORR01000040.1"/>
</dbReference>
<evidence type="ECO:0000313" key="2">
    <source>
        <dbReference type="Proteomes" id="UP000199545"/>
    </source>
</evidence>
<protein>
    <submittedName>
        <fullName evidence="1">Uncharacterized protein</fullName>
    </submittedName>
</protein>
<keyword evidence="2" id="KW-1185">Reference proteome</keyword>
<sequence length="190" mass="22172">MPYYGSNEVAFLLGLRKSVWLTPGYSLFDEIANKYPFISKREFPALKGGIFFQNEEIKKELCKNHLKDAENIEFGSSKFHYTIGHLLGYPPKAIHFFVHLITNSNLNIKRVGIDYCGVTCAGSIDDLLDDATWLWQEYPFPEWDILKIQYQDKKIYIPYQDFETLQEVQKKLKAATDNLQILNFSNRINF</sequence>
<dbReference type="AlphaFoldDB" id="A0A1I3VDM5"/>
<proteinExistence type="predicted"/>
<name>A0A1I3VDM5_9BACL</name>
<accession>A0A1I3VDM5</accession>